<dbReference type="AlphaFoldDB" id="A9WIT8"/>
<comment type="subunit">
    <text evidence="1">Binds to the N-terminal domain of the chaperone ClpA.</text>
</comment>
<keyword evidence="3" id="KW-0645">Protease</keyword>
<dbReference type="InterPro" id="IPR014719">
    <property type="entry name" value="Ribosomal_bL12_C/ClpS-like"/>
</dbReference>
<name>A9WIT8_CHLAA</name>
<keyword evidence="4" id="KW-1185">Reference proteome</keyword>
<comment type="function">
    <text evidence="1">Involved in the modulation of the specificity of the ClpAP-mediated ATP-dependent protein degradation.</text>
</comment>
<dbReference type="eggNOG" id="COG2127">
    <property type="taxonomic scope" value="Bacteria"/>
</dbReference>
<dbReference type="InParanoid" id="A9WIT8"/>
<reference evidence="4" key="1">
    <citation type="journal article" date="2011" name="BMC Genomics">
        <title>Complete genome sequence of the filamentous anoxygenic phototrophic bacterium Chloroflexus aurantiacus.</title>
        <authorList>
            <person name="Tang K.H."/>
            <person name="Barry K."/>
            <person name="Chertkov O."/>
            <person name="Dalin E."/>
            <person name="Han C.S."/>
            <person name="Hauser L.J."/>
            <person name="Honchak B.M."/>
            <person name="Karbach L.E."/>
            <person name="Land M.L."/>
            <person name="Lapidus A."/>
            <person name="Larimer F.W."/>
            <person name="Mikhailova N."/>
            <person name="Pitluck S."/>
            <person name="Pierson B.K."/>
            <person name="Blankenship R.E."/>
        </authorList>
    </citation>
    <scope>NUCLEOTIDE SEQUENCE [LARGE SCALE GENOMIC DNA]</scope>
    <source>
        <strain evidence="4">ATCC 29366 / DSM 635 / J-10-fl</strain>
    </source>
</reference>
<evidence type="ECO:0000259" key="2">
    <source>
        <dbReference type="Pfam" id="PF02617"/>
    </source>
</evidence>
<dbReference type="InterPro" id="IPR003769">
    <property type="entry name" value="ClpS_core"/>
</dbReference>
<dbReference type="GO" id="GO:0008233">
    <property type="term" value="F:peptidase activity"/>
    <property type="evidence" value="ECO:0007669"/>
    <property type="project" value="UniProtKB-KW"/>
</dbReference>
<protein>
    <recommendedName>
        <fullName evidence="1">ATP-dependent Clp protease adapter protein ClpS</fullName>
    </recommendedName>
</protein>
<comment type="similarity">
    <text evidence="1">Belongs to the ClpS family.</text>
</comment>
<dbReference type="PATRIC" id="fig|324602.8.peg.2939"/>
<accession>A9WIT8</accession>
<dbReference type="KEGG" id="cau:Caur_2609"/>
<dbReference type="Gene3D" id="3.30.1390.10">
    <property type="match status" value="1"/>
</dbReference>
<sequence length="108" mass="12234">MSTEQPAVTVRPAVSFAVASDEELERPYRVIVQNDDVTPMDFVVIVLRVFFGLDLARAEQVMLTAHYEGRALVTVLPLQEAQERVYQAHHAAREAGYPLTFYLEPDEQ</sequence>
<dbReference type="GO" id="GO:0006508">
    <property type="term" value="P:proteolysis"/>
    <property type="evidence" value="ECO:0007669"/>
    <property type="project" value="UniProtKB-UniRule"/>
</dbReference>
<evidence type="ECO:0000313" key="3">
    <source>
        <dbReference type="EMBL" id="ABY35815.1"/>
    </source>
</evidence>
<dbReference type="InterPro" id="IPR022935">
    <property type="entry name" value="ClpS"/>
</dbReference>
<dbReference type="STRING" id="324602.Caur_2609"/>
<proteinExistence type="inferred from homology"/>
<gene>
    <name evidence="1" type="primary">clpS</name>
    <name evidence="3" type="ordered locus">Caur_2609</name>
</gene>
<dbReference type="PANTHER" id="PTHR33473:SF19">
    <property type="entry name" value="ATP-DEPENDENT CLP PROTEASE ADAPTER PROTEIN CLPS"/>
    <property type="match status" value="1"/>
</dbReference>
<dbReference type="EMBL" id="CP000909">
    <property type="protein sequence ID" value="ABY35815.1"/>
    <property type="molecule type" value="Genomic_DNA"/>
</dbReference>
<dbReference type="EnsemblBacteria" id="ABY35815">
    <property type="protein sequence ID" value="ABY35815"/>
    <property type="gene ID" value="Caur_2609"/>
</dbReference>
<organism evidence="3 4">
    <name type="scientific">Chloroflexus aurantiacus (strain ATCC 29366 / DSM 635 / J-10-fl)</name>
    <dbReference type="NCBI Taxonomy" id="324602"/>
    <lineage>
        <taxon>Bacteria</taxon>
        <taxon>Bacillati</taxon>
        <taxon>Chloroflexota</taxon>
        <taxon>Chloroflexia</taxon>
        <taxon>Chloroflexales</taxon>
        <taxon>Chloroflexineae</taxon>
        <taxon>Chloroflexaceae</taxon>
        <taxon>Chloroflexus</taxon>
    </lineage>
</organism>
<dbReference type="Pfam" id="PF02617">
    <property type="entry name" value="ClpS"/>
    <property type="match status" value="1"/>
</dbReference>
<evidence type="ECO:0000313" key="4">
    <source>
        <dbReference type="Proteomes" id="UP000002008"/>
    </source>
</evidence>
<dbReference type="Proteomes" id="UP000002008">
    <property type="component" value="Chromosome"/>
</dbReference>
<evidence type="ECO:0000256" key="1">
    <source>
        <dbReference type="HAMAP-Rule" id="MF_00302"/>
    </source>
</evidence>
<dbReference type="HAMAP" id="MF_00302">
    <property type="entry name" value="ClpS"/>
    <property type="match status" value="1"/>
</dbReference>
<dbReference type="RefSeq" id="WP_012258468.1">
    <property type="nucleotide sequence ID" value="NC_010175.1"/>
</dbReference>
<dbReference type="GO" id="GO:0030163">
    <property type="term" value="P:protein catabolic process"/>
    <property type="evidence" value="ECO:0007669"/>
    <property type="project" value="InterPro"/>
</dbReference>
<keyword evidence="3" id="KW-0378">Hydrolase</keyword>
<dbReference type="HOGENOM" id="CLU_134358_3_0_0"/>
<dbReference type="PANTHER" id="PTHR33473">
    <property type="entry name" value="ATP-DEPENDENT CLP PROTEASE ADAPTER PROTEIN CLPS1, CHLOROPLASTIC"/>
    <property type="match status" value="1"/>
</dbReference>
<dbReference type="SUPFAM" id="SSF54736">
    <property type="entry name" value="ClpS-like"/>
    <property type="match status" value="1"/>
</dbReference>
<feature type="domain" description="Adaptor protein ClpS core" evidence="2">
    <location>
        <begin position="25"/>
        <end position="101"/>
    </location>
</feature>